<dbReference type="Proteomes" id="UP000517916">
    <property type="component" value="Unassembled WGS sequence"/>
</dbReference>
<feature type="transmembrane region" description="Helical" evidence="1">
    <location>
        <begin position="7"/>
        <end position="26"/>
    </location>
</feature>
<dbReference type="EMBL" id="JACJID010000002">
    <property type="protein sequence ID" value="MBA8926535.1"/>
    <property type="molecule type" value="Genomic_DNA"/>
</dbReference>
<keyword evidence="1" id="KW-0812">Transmembrane</keyword>
<dbReference type="RefSeq" id="WP_025361098.1">
    <property type="nucleotide sequence ID" value="NZ_BAAABQ010000009.1"/>
</dbReference>
<accession>A0ABR6BIF5</accession>
<evidence type="ECO:0000313" key="3">
    <source>
        <dbReference type="Proteomes" id="UP000517916"/>
    </source>
</evidence>
<evidence type="ECO:0000256" key="1">
    <source>
        <dbReference type="SAM" id="Phobius"/>
    </source>
</evidence>
<comment type="caution">
    <text evidence="2">The sequence shown here is derived from an EMBL/GenBank/DDBJ whole genome shotgun (WGS) entry which is preliminary data.</text>
</comment>
<gene>
    <name evidence="2" type="ORF">BC739_003734</name>
</gene>
<feature type="transmembrane region" description="Helical" evidence="1">
    <location>
        <begin position="60"/>
        <end position="80"/>
    </location>
</feature>
<organism evidence="2 3">
    <name type="scientific">Kutzneria viridogrisea</name>
    <dbReference type="NCBI Taxonomy" id="47990"/>
    <lineage>
        <taxon>Bacteria</taxon>
        <taxon>Bacillati</taxon>
        <taxon>Actinomycetota</taxon>
        <taxon>Actinomycetes</taxon>
        <taxon>Pseudonocardiales</taxon>
        <taxon>Pseudonocardiaceae</taxon>
        <taxon>Kutzneria</taxon>
    </lineage>
</organism>
<reference evidence="2 3" key="1">
    <citation type="submission" date="2020-08" db="EMBL/GenBank/DDBJ databases">
        <title>Genomic Encyclopedia of Archaeal and Bacterial Type Strains, Phase II (KMG-II): from individual species to whole genera.</title>
        <authorList>
            <person name="Goeker M."/>
        </authorList>
    </citation>
    <scope>NUCLEOTIDE SEQUENCE [LARGE SCALE GENOMIC DNA]</scope>
    <source>
        <strain evidence="2 3">DSM 43850</strain>
    </source>
</reference>
<evidence type="ECO:0000313" key="2">
    <source>
        <dbReference type="EMBL" id="MBA8926535.1"/>
    </source>
</evidence>
<name>A0ABR6BIF5_9PSEU</name>
<keyword evidence="1" id="KW-0472">Membrane</keyword>
<feature type="transmembrane region" description="Helical" evidence="1">
    <location>
        <begin position="113"/>
        <end position="134"/>
    </location>
</feature>
<protein>
    <submittedName>
        <fullName evidence="2">Uncharacterized protein</fullName>
    </submittedName>
</protein>
<feature type="transmembrane region" description="Helical" evidence="1">
    <location>
        <begin position="87"/>
        <end position="107"/>
    </location>
</feature>
<sequence length="149" mass="16072">MNRVLTLLYANLAISLVLAALTLAFYNQLVDFQTAHVLAGQSAGVQEVADTRSVFANTTWIRPVVVLAVSLLYVRIATLLRSGRRSTYIRVLVIAVIGSLGIGYSIVSGQFPLWLNIGLGVQVLVLLGLLFAATRPAFRSQFARKAVAA</sequence>
<proteinExistence type="predicted"/>
<keyword evidence="1" id="KW-1133">Transmembrane helix</keyword>
<keyword evidence="3" id="KW-1185">Reference proteome</keyword>